<reference evidence="2" key="1">
    <citation type="submission" date="2021-12" db="EMBL/GenBank/DDBJ databases">
        <title>Prjna785345.</title>
        <authorList>
            <person name="Rujirawat T."/>
            <person name="Krajaejun T."/>
        </authorList>
    </citation>
    <scope>NUCLEOTIDE SEQUENCE</scope>
    <source>
        <strain evidence="2">Pi057C3</strain>
    </source>
</reference>
<evidence type="ECO:0000313" key="3">
    <source>
        <dbReference type="Proteomes" id="UP001209570"/>
    </source>
</evidence>
<keyword evidence="1" id="KW-0732">Signal</keyword>
<feature type="chain" id="PRO_5042206283" description="Tyrosine-protein kinase ephrin type A/B receptor-like domain-containing protein" evidence="1">
    <location>
        <begin position="21"/>
        <end position="557"/>
    </location>
</feature>
<dbReference type="Proteomes" id="UP001209570">
    <property type="component" value="Unassembled WGS sequence"/>
</dbReference>
<protein>
    <recommendedName>
        <fullName evidence="4">Tyrosine-protein kinase ephrin type A/B receptor-like domain-containing protein</fullName>
    </recommendedName>
</protein>
<dbReference type="Gene3D" id="2.10.50.10">
    <property type="entry name" value="Tumor Necrosis Factor Receptor, subunit A, domain 2"/>
    <property type="match status" value="1"/>
</dbReference>
<sequence>MRGSSFLLLLAHYMPSALNGAIVCLEGSYLSVDQCRPCPAGTYGGRPGLDSPACSGPCAPGYFCPAGSTSATPRACGSARFYCPQGSGARRLVDDGYYTMQLPFSIDSTLGRRTAASSSTASQQLLCEPGFFCANGIRQPCPPGTYGDRSGLTTSACAGPCPPGYYCPRATAVPIACPAGTYGGQPGLSSPTCSAPCPLGHYCEVGTVTPRPCPAGTFGGTQGLTTKRCSATCSSASTCTPSLCPAGFFCPLATVVPKECGGPDVFCPEGSVAPTPVSSGFYTTWSDVSGWSLATKTRLEDAYIEGGALAVLNLTRRSGQRPCERGSYCVAGVKRLCPAGTFGDTEGLATPQCSAPCPSGFFCPLGTARFDVNPCNDRASFCRQGAAAPTPVSFGYFTVTAATGDVRVDQQVCPIGSYCVGGIAYLCPPGTYGSVTGLTSAACSGRCQDGYTCAAGSTSPTQTPCPAGHYARNGVSCAPCSPGYWCTSGSPDPMQNACGSDTAFCPLGSSGPQSVAAGHYAVGQQLTTHTSQRLCDVQSVKHVPQCPTRTVGVNSGL</sequence>
<gene>
    <name evidence="2" type="ORF">P43SY_006024</name>
</gene>
<proteinExistence type="predicted"/>
<dbReference type="PANTHER" id="PTHR47236:SF4">
    <property type="entry name" value="GENE 9195-RELATED"/>
    <property type="match status" value="1"/>
</dbReference>
<evidence type="ECO:0000313" key="2">
    <source>
        <dbReference type="EMBL" id="KAJ0392262.1"/>
    </source>
</evidence>
<evidence type="ECO:0008006" key="4">
    <source>
        <dbReference type="Google" id="ProtNLM"/>
    </source>
</evidence>
<dbReference type="EMBL" id="JAKCXM010000678">
    <property type="protein sequence ID" value="KAJ0392262.1"/>
    <property type="molecule type" value="Genomic_DNA"/>
</dbReference>
<dbReference type="SMART" id="SM01411">
    <property type="entry name" value="Ephrin_rec_like"/>
    <property type="match status" value="6"/>
</dbReference>
<dbReference type="AlphaFoldDB" id="A0AAD5L7S9"/>
<accession>A0AAD5L7S9</accession>
<comment type="caution">
    <text evidence="2">The sequence shown here is derived from an EMBL/GenBank/DDBJ whole genome shotgun (WGS) entry which is preliminary data.</text>
</comment>
<keyword evidence="3" id="KW-1185">Reference proteome</keyword>
<feature type="signal peptide" evidence="1">
    <location>
        <begin position="1"/>
        <end position="20"/>
    </location>
</feature>
<organism evidence="2 3">
    <name type="scientific">Pythium insidiosum</name>
    <name type="common">Pythiosis disease agent</name>
    <dbReference type="NCBI Taxonomy" id="114742"/>
    <lineage>
        <taxon>Eukaryota</taxon>
        <taxon>Sar</taxon>
        <taxon>Stramenopiles</taxon>
        <taxon>Oomycota</taxon>
        <taxon>Peronosporomycetes</taxon>
        <taxon>Pythiales</taxon>
        <taxon>Pythiaceae</taxon>
        <taxon>Pythium</taxon>
    </lineage>
</organism>
<evidence type="ECO:0000256" key="1">
    <source>
        <dbReference type="SAM" id="SignalP"/>
    </source>
</evidence>
<dbReference type="PANTHER" id="PTHR47236">
    <property type="entry name" value="GENE, 32742-RELATED-RELATED"/>
    <property type="match status" value="1"/>
</dbReference>
<name>A0AAD5L7S9_PYTIN</name>